<proteinExistence type="predicted"/>
<comment type="caution">
    <text evidence="2">The sequence shown here is derived from an EMBL/GenBank/DDBJ whole genome shotgun (WGS) entry which is preliminary data.</text>
</comment>
<organism evidence="2 3">
    <name type="scientific">Allacma fusca</name>
    <dbReference type="NCBI Taxonomy" id="39272"/>
    <lineage>
        <taxon>Eukaryota</taxon>
        <taxon>Metazoa</taxon>
        <taxon>Ecdysozoa</taxon>
        <taxon>Arthropoda</taxon>
        <taxon>Hexapoda</taxon>
        <taxon>Collembola</taxon>
        <taxon>Symphypleona</taxon>
        <taxon>Sminthuridae</taxon>
        <taxon>Allacma</taxon>
    </lineage>
</organism>
<evidence type="ECO:0000256" key="1">
    <source>
        <dbReference type="SAM" id="Phobius"/>
    </source>
</evidence>
<keyword evidence="1" id="KW-0472">Membrane</keyword>
<evidence type="ECO:0000313" key="2">
    <source>
        <dbReference type="EMBL" id="CAG7659439.1"/>
    </source>
</evidence>
<dbReference type="EMBL" id="CAJVCH010006985">
    <property type="protein sequence ID" value="CAG7659439.1"/>
    <property type="molecule type" value="Genomic_DNA"/>
</dbReference>
<feature type="transmembrane region" description="Helical" evidence="1">
    <location>
        <begin position="98"/>
        <end position="121"/>
    </location>
</feature>
<dbReference type="AlphaFoldDB" id="A0A8J2J3C4"/>
<dbReference type="Proteomes" id="UP000708208">
    <property type="component" value="Unassembled WGS sequence"/>
</dbReference>
<keyword evidence="1" id="KW-0812">Transmembrane</keyword>
<gene>
    <name evidence="2" type="ORF">AFUS01_LOCUS1259</name>
</gene>
<keyword evidence="3" id="KW-1185">Reference proteome</keyword>
<keyword evidence="1" id="KW-1133">Transmembrane helix</keyword>
<accession>A0A8J2J3C4</accession>
<feature type="transmembrane region" description="Helical" evidence="1">
    <location>
        <begin position="55"/>
        <end position="77"/>
    </location>
</feature>
<protein>
    <submittedName>
        <fullName evidence="2">Uncharacterized protein</fullName>
    </submittedName>
</protein>
<evidence type="ECO:0000313" key="3">
    <source>
        <dbReference type="Proteomes" id="UP000708208"/>
    </source>
</evidence>
<reference evidence="2" key="1">
    <citation type="submission" date="2021-06" db="EMBL/GenBank/DDBJ databases">
        <authorList>
            <person name="Hodson N. C."/>
            <person name="Mongue J. A."/>
            <person name="Jaron S. K."/>
        </authorList>
    </citation>
    <scope>NUCLEOTIDE SEQUENCE</scope>
</reference>
<sequence length="307" mass="35270">MRNDKQLMKNIKKRYLFKGIIQSFEGVWLACSGLAENPKVIIVADQCHLSFRFKSFPYILTLAFVSFGIFTGFNFVVLSRNIRIGGELRDILGPSEKLSVFITIAVLTTGVDILRVINLIFARRTVTFWNGFIPVLKELIQSDQETVLSICKDWKRKCNWIFFVFLVIGIVVRINKMIFAIREMESVVNKNQIGWYFVLIQTMQECFLSNVQLPGSGSKYFHEFACINKSFVSFNGYCRITSVMSSRVRYNCQGKLTFLVKEALNFGSVLEQILYTDCELVNSTEIKTRVSNCVLELKKIEISKINS</sequence>
<name>A0A8J2J3C4_9HEXA</name>
<feature type="transmembrane region" description="Helical" evidence="1">
    <location>
        <begin position="160"/>
        <end position="181"/>
    </location>
</feature>